<keyword evidence="3" id="KW-0732">Signal</keyword>
<evidence type="ECO:0000313" key="4">
    <source>
        <dbReference type="EMBL" id="CAB3377813.1"/>
    </source>
</evidence>
<feature type="region of interest" description="Disordered" evidence="1">
    <location>
        <begin position="188"/>
        <end position="207"/>
    </location>
</feature>
<feature type="chain" id="PRO_5035788713" evidence="3">
    <location>
        <begin position="26"/>
        <end position="258"/>
    </location>
</feature>
<keyword evidence="5" id="KW-1185">Reference proteome</keyword>
<dbReference type="AlphaFoldDB" id="A0A8S1DIT2"/>
<feature type="signal peptide" evidence="3">
    <location>
        <begin position="1"/>
        <end position="25"/>
    </location>
</feature>
<dbReference type="EMBL" id="CADEPI010000151">
    <property type="protein sequence ID" value="CAB3377813.1"/>
    <property type="molecule type" value="Genomic_DNA"/>
</dbReference>
<keyword evidence="2" id="KW-0812">Transmembrane</keyword>
<comment type="caution">
    <text evidence="4">The sequence shown here is derived from an EMBL/GenBank/DDBJ whole genome shotgun (WGS) entry which is preliminary data.</text>
</comment>
<gene>
    <name evidence="4" type="ORF">CLODIP_2_CD00149</name>
</gene>
<keyword evidence="2" id="KW-1133">Transmembrane helix</keyword>
<evidence type="ECO:0000256" key="3">
    <source>
        <dbReference type="SAM" id="SignalP"/>
    </source>
</evidence>
<organism evidence="4 5">
    <name type="scientific">Cloeon dipterum</name>
    <dbReference type="NCBI Taxonomy" id="197152"/>
    <lineage>
        <taxon>Eukaryota</taxon>
        <taxon>Metazoa</taxon>
        <taxon>Ecdysozoa</taxon>
        <taxon>Arthropoda</taxon>
        <taxon>Hexapoda</taxon>
        <taxon>Insecta</taxon>
        <taxon>Pterygota</taxon>
        <taxon>Palaeoptera</taxon>
        <taxon>Ephemeroptera</taxon>
        <taxon>Pisciforma</taxon>
        <taxon>Baetidae</taxon>
        <taxon>Cloeon</taxon>
    </lineage>
</organism>
<feature type="transmembrane region" description="Helical" evidence="2">
    <location>
        <begin position="148"/>
        <end position="170"/>
    </location>
</feature>
<evidence type="ECO:0000256" key="1">
    <source>
        <dbReference type="SAM" id="MobiDB-lite"/>
    </source>
</evidence>
<reference evidence="4 5" key="1">
    <citation type="submission" date="2020-04" db="EMBL/GenBank/DDBJ databases">
        <authorList>
            <person name="Alioto T."/>
            <person name="Alioto T."/>
            <person name="Gomez Garrido J."/>
        </authorList>
    </citation>
    <scope>NUCLEOTIDE SEQUENCE [LARGE SCALE GENOMIC DNA]</scope>
</reference>
<proteinExistence type="predicted"/>
<name>A0A8S1DIT2_9INSE</name>
<keyword evidence="2" id="KW-0472">Membrane</keyword>
<evidence type="ECO:0000256" key="2">
    <source>
        <dbReference type="SAM" id="Phobius"/>
    </source>
</evidence>
<sequence length="258" mass="27216">MRCLLGAQYPLAILLLANTFSAVSCIPLPEQVQDNPVRLPDETNLRDKATPEFQVPSCVRQARTPLFFPLPIRGYSSFHQPFGYYGNNRYASYGRPNSGSILNLFGLRLFPGSGSSSSSSIPNPPHHHIVHGESGPLHSLLETANMKVALFTCAVLLLVAAATAFPYAVIEYEVPEENVRVVRSPQYGRPGHGYRPQHGGYRPQGGGYYPGGGFGGGGFSGSASQASASSQSFGGGFGGFGGSASSANAGSQTIGFGR</sequence>
<dbReference type="PROSITE" id="PS51257">
    <property type="entry name" value="PROKAR_LIPOPROTEIN"/>
    <property type="match status" value="1"/>
</dbReference>
<accession>A0A8S1DIT2</accession>
<evidence type="ECO:0000313" key="5">
    <source>
        <dbReference type="Proteomes" id="UP000494165"/>
    </source>
</evidence>
<protein>
    <submittedName>
        <fullName evidence="4">Uncharacterized protein</fullName>
    </submittedName>
</protein>
<dbReference type="Proteomes" id="UP000494165">
    <property type="component" value="Unassembled WGS sequence"/>
</dbReference>